<dbReference type="InterPro" id="IPR010995">
    <property type="entry name" value="DNA_repair_Rad51/TF_NusA_a-hlx"/>
</dbReference>
<dbReference type="PROSITE" id="PS50163">
    <property type="entry name" value="RECA_3"/>
    <property type="match status" value="1"/>
</dbReference>
<dbReference type="NCBIfam" id="NF003301">
    <property type="entry name" value="PRK04301.1"/>
    <property type="match status" value="1"/>
</dbReference>
<dbReference type="PANTHER" id="PTHR22942">
    <property type="entry name" value="RECA/RAD51/RADA DNA STRAND-PAIRING FAMILY MEMBER"/>
    <property type="match status" value="1"/>
</dbReference>
<gene>
    <name evidence="13" type="ORF">AKJ46_00665</name>
</gene>
<dbReference type="SMART" id="SM00382">
    <property type="entry name" value="AAA"/>
    <property type="match status" value="1"/>
</dbReference>
<comment type="similarity">
    <text evidence="1 10">Belongs to the eukaryotic RecA-like protein family.</text>
</comment>
<evidence type="ECO:0000256" key="1">
    <source>
        <dbReference type="ARBA" id="ARBA00008050"/>
    </source>
</evidence>
<dbReference type="Pfam" id="PF14520">
    <property type="entry name" value="HHH_5"/>
    <property type="match status" value="1"/>
</dbReference>
<evidence type="ECO:0000313" key="14">
    <source>
        <dbReference type="Proteomes" id="UP000070038"/>
    </source>
</evidence>
<dbReference type="InterPro" id="IPR003593">
    <property type="entry name" value="AAA+_ATPase"/>
</dbReference>
<sequence length="311" mass="33829">KKSIESLSSVGETIAQRLHDAGYSTLESLATAKPQDICEVTEIGESKAEQIVEEAQAVTEAGEFTTADKILEKRGDVGWVSTGSEQLDNLFGGGIETQAVTEVFGEFGSGKTQLAHQLAVNVQRPVEEGGLDGKAIYLDTENTFRPRRILDMASAANLDSQETLKSIFIAKIHNTDQQLLMAEKAQEIVGEENVRLLVVDTLTSLFRAEYVGREVLAERQQKLGRHLLTLHRIADLNNVAVLVTNQVQAKPDVFLGDSTQPIGGHVLGHSATNRIYLRKSKGARRIARVVDSPELPEGEAVFAISSEGIKD</sequence>
<evidence type="ECO:0000256" key="7">
    <source>
        <dbReference type="ARBA" id="ARBA00023172"/>
    </source>
</evidence>
<dbReference type="Pfam" id="PF08423">
    <property type="entry name" value="Rad51"/>
    <property type="match status" value="1"/>
</dbReference>
<dbReference type="Gene3D" id="1.10.150.20">
    <property type="entry name" value="5' to 3' exonuclease, C-terminal subdomain"/>
    <property type="match status" value="1"/>
</dbReference>
<protein>
    <recommendedName>
        <fullName evidence="2 9">DNA repair and recombination protein RadA</fullName>
    </recommendedName>
</protein>
<proteinExistence type="inferred from homology"/>
<dbReference type="GO" id="GO:0005524">
    <property type="term" value="F:ATP binding"/>
    <property type="evidence" value="ECO:0007669"/>
    <property type="project" value="UniProtKB-KW"/>
</dbReference>
<feature type="domain" description="RecA family profile 2" evidence="12">
    <location>
        <begin position="252"/>
        <end position="311"/>
    </location>
</feature>
<dbReference type="InterPro" id="IPR011938">
    <property type="entry name" value="DNA_recomb/repair_RadA"/>
</dbReference>
<name>A0A133VS40_9EURY</name>
<dbReference type="EMBL" id="LHYN01000008">
    <property type="protein sequence ID" value="KXB09264.1"/>
    <property type="molecule type" value="Genomic_DNA"/>
</dbReference>
<keyword evidence="14" id="KW-1185">Reference proteome</keyword>
<keyword evidence="7 10" id="KW-0233">DNA recombination</keyword>
<evidence type="ECO:0000256" key="10">
    <source>
        <dbReference type="PIRNR" id="PIRNR005856"/>
    </source>
</evidence>
<organism evidence="13 14">
    <name type="scientific">candidate division MSBL1 archaeon SCGC-AAA833K04</name>
    <dbReference type="NCBI Taxonomy" id="1698258"/>
    <lineage>
        <taxon>Archaea</taxon>
        <taxon>Methanobacteriati</taxon>
        <taxon>Methanobacteriota</taxon>
        <taxon>candidate division MSBL1</taxon>
    </lineage>
</organism>
<dbReference type="InterPro" id="IPR020588">
    <property type="entry name" value="RecA_ATP-bd"/>
</dbReference>
<dbReference type="GO" id="GO:0140664">
    <property type="term" value="F:ATP-dependent DNA damage sensor activity"/>
    <property type="evidence" value="ECO:0007669"/>
    <property type="project" value="InterPro"/>
</dbReference>
<dbReference type="Proteomes" id="UP000070038">
    <property type="component" value="Unassembled WGS sequence"/>
</dbReference>
<dbReference type="GO" id="GO:0006281">
    <property type="term" value="P:DNA repair"/>
    <property type="evidence" value="ECO:0007669"/>
    <property type="project" value="InterPro"/>
</dbReference>
<evidence type="ECO:0000256" key="6">
    <source>
        <dbReference type="ARBA" id="ARBA00023125"/>
    </source>
</evidence>
<evidence type="ECO:0000256" key="4">
    <source>
        <dbReference type="ARBA" id="ARBA00022763"/>
    </source>
</evidence>
<dbReference type="NCBIfam" id="TIGR02236">
    <property type="entry name" value="recomb_radA"/>
    <property type="match status" value="1"/>
</dbReference>
<evidence type="ECO:0000259" key="12">
    <source>
        <dbReference type="PROSITE" id="PS50163"/>
    </source>
</evidence>
<evidence type="ECO:0000313" key="13">
    <source>
        <dbReference type="EMBL" id="KXB09264.1"/>
    </source>
</evidence>
<keyword evidence="6 10" id="KW-0238">DNA-binding</keyword>
<comment type="caution">
    <text evidence="13">The sequence shown here is derived from an EMBL/GenBank/DDBJ whole genome shotgun (WGS) entry which is preliminary data.</text>
</comment>
<dbReference type="PATRIC" id="fig|1698258.3.peg.227"/>
<keyword evidence="4 10" id="KW-0227">DNA damage</keyword>
<evidence type="ECO:0000259" key="11">
    <source>
        <dbReference type="PROSITE" id="PS50162"/>
    </source>
</evidence>
<dbReference type="PROSITE" id="PS50162">
    <property type="entry name" value="RECA_2"/>
    <property type="match status" value="1"/>
</dbReference>
<dbReference type="InterPro" id="IPR016467">
    <property type="entry name" value="DNA_recomb/repair_RecA-like"/>
</dbReference>
<comment type="function">
    <text evidence="8 10">Involved in DNA repair and in homologous recombination. Binds and assemble on single-stranded DNA to form a nucleoprotein filament. Hydrolyzes ATP in a ssDNA-dependent manner and promotes DNA strand exchange between homologous DNA molecules.</text>
</comment>
<feature type="non-terminal residue" evidence="13">
    <location>
        <position position="1"/>
    </location>
</feature>
<dbReference type="SUPFAM" id="SSF47794">
    <property type="entry name" value="Rad51 N-terminal domain-like"/>
    <property type="match status" value="1"/>
</dbReference>
<dbReference type="InterPro" id="IPR027417">
    <property type="entry name" value="P-loop_NTPase"/>
</dbReference>
<keyword evidence="5" id="KW-0067">ATP-binding</keyword>
<evidence type="ECO:0000256" key="2">
    <source>
        <dbReference type="ARBA" id="ARBA00018144"/>
    </source>
</evidence>
<dbReference type="InterPro" id="IPR020587">
    <property type="entry name" value="RecA_monomer-monomer_interface"/>
</dbReference>
<dbReference type="FunFam" id="3.40.50.300:FF:002052">
    <property type="entry name" value="DNA repair protein RAD51 homolog"/>
    <property type="match status" value="1"/>
</dbReference>
<reference evidence="13 14" key="1">
    <citation type="journal article" date="2016" name="Sci. Rep.">
        <title>Metabolic traits of an uncultured archaeal lineage -MSBL1- from brine pools of the Red Sea.</title>
        <authorList>
            <person name="Mwirichia R."/>
            <person name="Alam I."/>
            <person name="Rashid M."/>
            <person name="Vinu M."/>
            <person name="Ba-Alawi W."/>
            <person name="Anthony Kamau A."/>
            <person name="Kamanda Ngugi D."/>
            <person name="Goker M."/>
            <person name="Klenk H.P."/>
            <person name="Bajic V."/>
            <person name="Stingl U."/>
        </authorList>
    </citation>
    <scope>NUCLEOTIDE SEQUENCE [LARGE SCALE GENOMIC DNA]</scope>
    <source>
        <strain evidence="13">SCGC-AAA833K04</strain>
    </source>
</reference>
<dbReference type="SUPFAM" id="SSF52540">
    <property type="entry name" value="P-loop containing nucleoside triphosphate hydrolases"/>
    <property type="match status" value="1"/>
</dbReference>
<dbReference type="GO" id="GO:0006310">
    <property type="term" value="P:DNA recombination"/>
    <property type="evidence" value="ECO:0007669"/>
    <property type="project" value="UniProtKB-KW"/>
</dbReference>
<feature type="domain" description="RecA family profile 1" evidence="11">
    <location>
        <begin position="76"/>
        <end position="247"/>
    </location>
</feature>
<evidence type="ECO:0000256" key="3">
    <source>
        <dbReference type="ARBA" id="ARBA00022741"/>
    </source>
</evidence>
<evidence type="ECO:0000256" key="9">
    <source>
        <dbReference type="NCBIfam" id="TIGR02236"/>
    </source>
</evidence>
<accession>A0A133VS40</accession>
<dbReference type="AlphaFoldDB" id="A0A133VS40"/>
<evidence type="ECO:0000256" key="5">
    <source>
        <dbReference type="ARBA" id="ARBA00022840"/>
    </source>
</evidence>
<dbReference type="PIRSF" id="PIRSF005856">
    <property type="entry name" value="Rad51"/>
    <property type="match status" value="1"/>
</dbReference>
<dbReference type="Gene3D" id="3.40.50.300">
    <property type="entry name" value="P-loop containing nucleotide triphosphate hydrolases"/>
    <property type="match status" value="1"/>
</dbReference>
<keyword evidence="3" id="KW-0547">Nucleotide-binding</keyword>
<dbReference type="PANTHER" id="PTHR22942:SF30">
    <property type="entry name" value="MEIOTIC RECOMBINATION PROTEIN DMC1_LIM15 HOMOLOG"/>
    <property type="match status" value="1"/>
</dbReference>
<dbReference type="InterPro" id="IPR013632">
    <property type="entry name" value="Rad51_C"/>
</dbReference>
<dbReference type="GO" id="GO:0003684">
    <property type="term" value="F:damaged DNA binding"/>
    <property type="evidence" value="ECO:0007669"/>
    <property type="project" value="InterPro"/>
</dbReference>
<evidence type="ECO:0000256" key="8">
    <source>
        <dbReference type="ARBA" id="ARBA00025684"/>
    </source>
</evidence>